<dbReference type="SUPFAM" id="SSF51905">
    <property type="entry name" value="FAD/NAD(P)-binding domain"/>
    <property type="match status" value="1"/>
</dbReference>
<dbReference type="InterPro" id="IPR017224">
    <property type="entry name" value="Opine_Oxase_asu/HCN_bsu"/>
</dbReference>
<dbReference type="GO" id="GO:0016491">
    <property type="term" value="F:oxidoreductase activity"/>
    <property type="evidence" value="ECO:0007669"/>
    <property type="project" value="UniProtKB-KW"/>
</dbReference>
<evidence type="ECO:0000313" key="4">
    <source>
        <dbReference type="Proteomes" id="UP000662857"/>
    </source>
</evidence>
<accession>A0A895YJW4</accession>
<gene>
    <name evidence="3" type="ORF">JQS43_00420</name>
</gene>
<dbReference type="Gene3D" id="1.10.10.1100">
    <property type="entry name" value="BFD-like [2Fe-2S]-binding domain"/>
    <property type="match status" value="1"/>
</dbReference>
<organism evidence="3 4">
    <name type="scientific">Natronosporangium hydrolyticum</name>
    <dbReference type="NCBI Taxonomy" id="2811111"/>
    <lineage>
        <taxon>Bacteria</taxon>
        <taxon>Bacillati</taxon>
        <taxon>Actinomycetota</taxon>
        <taxon>Actinomycetes</taxon>
        <taxon>Micromonosporales</taxon>
        <taxon>Micromonosporaceae</taxon>
        <taxon>Natronosporangium</taxon>
    </lineage>
</organism>
<dbReference type="InterPro" id="IPR051691">
    <property type="entry name" value="Metab_Enz_Cyan_OpOx_G3PDH"/>
</dbReference>
<dbReference type="KEGG" id="nhy:JQS43_00420"/>
<dbReference type="InterPro" id="IPR036188">
    <property type="entry name" value="FAD/NAD-bd_sf"/>
</dbReference>
<dbReference type="RefSeq" id="WP_239677058.1">
    <property type="nucleotide sequence ID" value="NZ_CP070499.1"/>
</dbReference>
<dbReference type="InterPro" id="IPR023753">
    <property type="entry name" value="FAD/NAD-binding_dom"/>
</dbReference>
<dbReference type="Proteomes" id="UP000662857">
    <property type="component" value="Chromosome"/>
</dbReference>
<dbReference type="PIRSF" id="PIRSF037495">
    <property type="entry name" value="Opine_OX_OoxA/HcnB"/>
    <property type="match status" value="1"/>
</dbReference>
<proteinExistence type="predicted"/>
<dbReference type="PANTHER" id="PTHR42949">
    <property type="entry name" value="ANAEROBIC GLYCEROL-3-PHOSPHATE DEHYDROGENASE SUBUNIT B"/>
    <property type="match status" value="1"/>
</dbReference>
<dbReference type="PANTHER" id="PTHR42949:SF3">
    <property type="entry name" value="ANAEROBIC GLYCEROL-3-PHOSPHATE DEHYDROGENASE SUBUNIT B"/>
    <property type="match status" value="1"/>
</dbReference>
<dbReference type="InterPro" id="IPR041854">
    <property type="entry name" value="BFD-like_2Fe2S-bd_dom_sf"/>
</dbReference>
<dbReference type="PRINTS" id="PR00469">
    <property type="entry name" value="PNDRDTASEII"/>
</dbReference>
<evidence type="ECO:0000256" key="1">
    <source>
        <dbReference type="ARBA" id="ARBA00023002"/>
    </source>
</evidence>
<dbReference type="Pfam" id="PF07992">
    <property type="entry name" value="Pyr_redox_2"/>
    <property type="match status" value="1"/>
</dbReference>
<dbReference type="AlphaFoldDB" id="A0A895YJW4"/>
<dbReference type="PRINTS" id="PR00368">
    <property type="entry name" value="FADPNR"/>
</dbReference>
<sequence length="456" mass="46858">MRYDLAVVGGGPAGLAAAVTAARAGCRVALLDSAPRLGGQYWRHQDDSGHGHRSWDTFSALRASLLSWQVEYRPGAAVWFVESDPDGFTLQQEGGPPVTAARVVIATGAYDRSLPFPGWELPGVVTPGAAQALLKGSGVAVGSRVVVAGAGPFLLPVAAGLLSAGVQVAGVYEAGAPLRYARRPGALAAGKLAEAAGYAATLARHRVPYRTRHAVVAAYGSGAVASVAVARLDRRGRPVEGSRRPVECDAVAVGYGFTPQLELPLALGCATQLDVDGSLVLTVDIAGRTTVPGVYAAGEVTGVGGAELALVEGRLIGAVAAIAAGRPAPMPEPELDRLLAARSAHRRFAALMHRVHAPPAGWLSWLADETLLCRCEEVPVSAVRAAVTSLGATDARAVKGLCRPGMGWCQGRVCGYPTAALTADLSGRALSAADLVTFARRPIAHPVQLGELAAPE</sequence>
<feature type="domain" description="FAD/NAD(P)-binding" evidence="2">
    <location>
        <begin position="3"/>
        <end position="312"/>
    </location>
</feature>
<keyword evidence="4" id="KW-1185">Reference proteome</keyword>
<keyword evidence="1" id="KW-0560">Oxidoreductase</keyword>
<evidence type="ECO:0000313" key="3">
    <source>
        <dbReference type="EMBL" id="QSB14896.1"/>
    </source>
</evidence>
<reference evidence="3" key="1">
    <citation type="submission" date="2021-02" db="EMBL/GenBank/DDBJ databases">
        <title>Natrosporangium hydrolyticum gen. nov., sp. nov, a haloalkaliphilic actinobacterium from a soda solonchak soil.</title>
        <authorList>
            <person name="Sorokin D.Y."/>
            <person name="Khijniak T.V."/>
            <person name="Zakharycheva A.P."/>
            <person name="Boueva O.V."/>
            <person name="Ariskina E.V."/>
            <person name="Hahnke R.L."/>
            <person name="Bunk B."/>
            <person name="Sproer C."/>
            <person name="Schumann P."/>
            <person name="Evtushenko L.I."/>
            <person name="Kublanov I.V."/>
        </authorList>
    </citation>
    <scope>NUCLEOTIDE SEQUENCE</scope>
    <source>
        <strain evidence="3">DSM 106523</strain>
    </source>
</reference>
<evidence type="ECO:0000259" key="2">
    <source>
        <dbReference type="Pfam" id="PF07992"/>
    </source>
</evidence>
<protein>
    <submittedName>
        <fullName evidence="3">FAD-dependent oxidoreductase</fullName>
    </submittedName>
</protein>
<name>A0A895YJW4_9ACTN</name>
<dbReference type="EMBL" id="CP070499">
    <property type="protein sequence ID" value="QSB14896.1"/>
    <property type="molecule type" value="Genomic_DNA"/>
</dbReference>
<dbReference type="Gene3D" id="3.50.50.60">
    <property type="entry name" value="FAD/NAD(P)-binding domain"/>
    <property type="match status" value="2"/>
</dbReference>
<dbReference type="CDD" id="cd19946">
    <property type="entry name" value="GlpA-like_Fer2_BFD-like"/>
    <property type="match status" value="1"/>
</dbReference>